<evidence type="ECO:0000313" key="3">
    <source>
        <dbReference type="Proteomes" id="UP000664203"/>
    </source>
</evidence>
<gene>
    <name evidence="2" type="ORF">ALECFALPRED_010885</name>
</gene>
<evidence type="ECO:0000256" key="1">
    <source>
        <dbReference type="SAM" id="Coils"/>
    </source>
</evidence>
<organism evidence="2 3">
    <name type="scientific">Alectoria fallacina</name>
    <dbReference type="NCBI Taxonomy" id="1903189"/>
    <lineage>
        <taxon>Eukaryota</taxon>
        <taxon>Fungi</taxon>
        <taxon>Dikarya</taxon>
        <taxon>Ascomycota</taxon>
        <taxon>Pezizomycotina</taxon>
        <taxon>Lecanoromycetes</taxon>
        <taxon>OSLEUM clade</taxon>
        <taxon>Lecanoromycetidae</taxon>
        <taxon>Lecanorales</taxon>
        <taxon>Lecanorineae</taxon>
        <taxon>Parmeliaceae</taxon>
        <taxon>Alectoria</taxon>
    </lineage>
</organism>
<dbReference type="EMBL" id="CAJPDR010000093">
    <property type="protein sequence ID" value="CAF9916853.1"/>
    <property type="molecule type" value="Genomic_DNA"/>
</dbReference>
<sequence>MARTQLIIRKSGPGLRSAPIPGAGVVRKSKHTMSNNTTIFRLLKVPKYAKRAVASMSAEKNAALMEEVGRLKKGWMEQEREIEGLRKELARAEGELKALKEEEEKGYKVVQGQSQRLTREEEEEMEALWACFGK</sequence>
<keyword evidence="3" id="KW-1185">Reference proteome</keyword>
<proteinExistence type="predicted"/>
<protein>
    <submittedName>
        <fullName evidence="2">Uncharacterized protein</fullName>
    </submittedName>
</protein>
<dbReference type="OrthoDB" id="5400480at2759"/>
<reference evidence="2" key="1">
    <citation type="submission" date="2021-03" db="EMBL/GenBank/DDBJ databases">
        <authorList>
            <person name="Tagirdzhanova G."/>
        </authorList>
    </citation>
    <scope>NUCLEOTIDE SEQUENCE</scope>
</reference>
<accession>A0A8H3IFN5</accession>
<name>A0A8H3IFN5_9LECA</name>
<dbReference type="Proteomes" id="UP000664203">
    <property type="component" value="Unassembled WGS sequence"/>
</dbReference>
<feature type="coiled-coil region" evidence="1">
    <location>
        <begin position="75"/>
        <end position="105"/>
    </location>
</feature>
<evidence type="ECO:0000313" key="2">
    <source>
        <dbReference type="EMBL" id="CAF9916853.1"/>
    </source>
</evidence>
<keyword evidence="1" id="KW-0175">Coiled coil</keyword>
<comment type="caution">
    <text evidence="2">The sequence shown here is derived from an EMBL/GenBank/DDBJ whole genome shotgun (WGS) entry which is preliminary data.</text>
</comment>
<dbReference type="AlphaFoldDB" id="A0A8H3IFN5"/>